<dbReference type="EMBL" id="BGPR01095117">
    <property type="protein sequence ID" value="GBM37271.1"/>
    <property type="molecule type" value="Genomic_DNA"/>
</dbReference>
<keyword evidence="1" id="KW-0472">Membrane</keyword>
<dbReference type="CDD" id="cd12087">
    <property type="entry name" value="TM_EGFR-like"/>
    <property type="match status" value="1"/>
</dbReference>
<evidence type="ECO:0000313" key="2">
    <source>
        <dbReference type="EMBL" id="GBM37271.1"/>
    </source>
</evidence>
<feature type="non-terminal residue" evidence="2">
    <location>
        <position position="1"/>
    </location>
</feature>
<keyword evidence="1" id="KW-0812">Transmembrane</keyword>
<reference evidence="2 3" key="1">
    <citation type="journal article" date="2019" name="Sci. Rep.">
        <title>Orb-weaving spider Araneus ventricosus genome elucidates the spidroin gene catalogue.</title>
        <authorList>
            <person name="Kono N."/>
            <person name="Nakamura H."/>
            <person name="Ohtoshi R."/>
            <person name="Moran D.A.P."/>
            <person name="Shinohara A."/>
            <person name="Yoshida Y."/>
            <person name="Fujiwara M."/>
            <person name="Mori M."/>
            <person name="Tomita M."/>
            <person name="Arakawa K."/>
        </authorList>
    </citation>
    <scope>NUCLEOTIDE SEQUENCE [LARGE SCALE GENOMIC DNA]</scope>
</reference>
<protein>
    <submittedName>
        <fullName evidence="2">Uncharacterized protein</fullName>
    </submittedName>
</protein>
<dbReference type="Proteomes" id="UP000499080">
    <property type="component" value="Unassembled WGS sequence"/>
</dbReference>
<accession>A0A4Y2F7R3</accession>
<dbReference type="OrthoDB" id="6423981at2759"/>
<sequence>SDKSSTVCVAQAGYYGMIATVVLLMCLVVAVVAMSYLFIRRTRRMVKKMAASGIPPTNPDNSYVSQFQVRNFADPSEPIYTDPSLFERPRNTLRTMTARTLGKLNNDVD</sequence>
<keyword evidence="1" id="KW-1133">Transmembrane helix</keyword>
<gene>
    <name evidence="2" type="ORF">AVEN_169840_1</name>
</gene>
<keyword evidence="3" id="KW-1185">Reference proteome</keyword>
<organism evidence="2 3">
    <name type="scientific">Araneus ventricosus</name>
    <name type="common">Orbweaver spider</name>
    <name type="synonym">Epeira ventricosa</name>
    <dbReference type="NCBI Taxonomy" id="182803"/>
    <lineage>
        <taxon>Eukaryota</taxon>
        <taxon>Metazoa</taxon>
        <taxon>Ecdysozoa</taxon>
        <taxon>Arthropoda</taxon>
        <taxon>Chelicerata</taxon>
        <taxon>Arachnida</taxon>
        <taxon>Araneae</taxon>
        <taxon>Araneomorphae</taxon>
        <taxon>Entelegynae</taxon>
        <taxon>Araneoidea</taxon>
        <taxon>Araneidae</taxon>
        <taxon>Araneus</taxon>
    </lineage>
</organism>
<dbReference type="AlphaFoldDB" id="A0A4Y2F7R3"/>
<comment type="caution">
    <text evidence="2">The sequence shown here is derived from an EMBL/GenBank/DDBJ whole genome shotgun (WGS) entry which is preliminary data.</text>
</comment>
<feature type="transmembrane region" description="Helical" evidence="1">
    <location>
        <begin position="12"/>
        <end position="39"/>
    </location>
</feature>
<evidence type="ECO:0000256" key="1">
    <source>
        <dbReference type="SAM" id="Phobius"/>
    </source>
</evidence>
<evidence type="ECO:0000313" key="3">
    <source>
        <dbReference type="Proteomes" id="UP000499080"/>
    </source>
</evidence>
<proteinExistence type="predicted"/>
<name>A0A4Y2F7R3_ARAVE</name>